<dbReference type="InterPro" id="IPR045225">
    <property type="entry name" value="Uracil/uridine/allantoin_perm"/>
</dbReference>
<feature type="transmembrane region" description="Helical" evidence="7">
    <location>
        <begin position="484"/>
        <end position="508"/>
    </location>
</feature>
<dbReference type="Proteomes" id="UP001213623">
    <property type="component" value="Chromosome 5"/>
</dbReference>
<dbReference type="AlphaFoldDB" id="A0AAF0J3P8"/>
<organism evidence="8 9">
    <name type="scientific">Malassezia nana</name>
    <dbReference type="NCBI Taxonomy" id="180528"/>
    <lineage>
        <taxon>Eukaryota</taxon>
        <taxon>Fungi</taxon>
        <taxon>Dikarya</taxon>
        <taxon>Basidiomycota</taxon>
        <taxon>Ustilaginomycotina</taxon>
        <taxon>Malasseziomycetes</taxon>
        <taxon>Malasseziales</taxon>
        <taxon>Malasseziaceae</taxon>
        <taxon>Malassezia</taxon>
    </lineage>
</organism>
<comment type="subcellular location">
    <subcellularLocation>
        <location evidence="1">Membrane</location>
        <topology evidence="1">Multi-pass membrane protein</topology>
    </subcellularLocation>
</comment>
<evidence type="ECO:0000256" key="2">
    <source>
        <dbReference type="ARBA" id="ARBA00008974"/>
    </source>
</evidence>
<comment type="similarity">
    <text evidence="2">Belongs to the purine-cytosine permease (2.A.39) family.</text>
</comment>
<dbReference type="GO" id="GO:0015205">
    <property type="term" value="F:nucleobase transmembrane transporter activity"/>
    <property type="evidence" value="ECO:0007669"/>
    <property type="project" value="TreeGrafter"/>
</dbReference>
<keyword evidence="9" id="KW-1185">Reference proteome</keyword>
<feature type="transmembrane region" description="Helical" evidence="7">
    <location>
        <begin position="529"/>
        <end position="550"/>
    </location>
</feature>
<dbReference type="Pfam" id="PF01177">
    <property type="entry name" value="Asp_Glu_race"/>
    <property type="match status" value="1"/>
</dbReference>
<protein>
    <recommendedName>
        <fullName evidence="10">Uracil permease</fullName>
    </recommendedName>
</protein>
<dbReference type="InterPro" id="IPR053714">
    <property type="entry name" value="Iso_Racemase_Enz_sf"/>
</dbReference>
<evidence type="ECO:0000256" key="3">
    <source>
        <dbReference type="ARBA" id="ARBA00022692"/>
    </source>
</evidence>
<dbReference type="GO" id="GO:0047661">
    <property type="term" value="F:amino-acid racemase activity"/>
    <property type="evidence" value="ECO:0007669"/>
    <property type="project" value="InterPro"/>
</dbReference>
<accession>A0AAF0J3P8</accession>
<comment type="similarity">
    <text evidence="6">Belongs to the HyuE racemase family.</text>
</comment>
<keyword evidence="3 7" id="KW-0812">Transmembrane</keyword>
<feature type="transmembrane region" description="Helical" evidence="7">
    <location>
        <begin position="311"/>
        <end position="330"/>
    </location>
</feature>
<dbReference type="PANTHER" id="PTHR30618">
    <property type="entry name" value="NCS1 FAMILY PURINE/PYRIMIDINE TRANSPORTER"/>
    <property type="match status" value="1"/>
</dbReference>
<feature type="transmembrane region" description="Helical" evidence="7">
    <location>
        <begin position="419"/>
        <end position="439"/>
    </location>
</feature>
<evidence type="ECO:0000256" key="4">
    <source>
        <dbReference type="ARBA" id="ARBA00022989"/>
    </source>
</evidence>
<evidence type="ECO:0000256" key="5">
    <source>
        <dbReference type="ARBA" id="ARBA00023136"/>
    </source>
</evidence>
<dbReference type="GO" id="GO:0005886">
    <property type="term" value="C:plasma membrane"/>
    <property type="evidence" value="ECO:0007669"/>
    <property type="project" value="TreeGrafter"/>
</dbReference>
<evidence type="ECO:0000256" key="6">
    <source>
        <dbReference type="ARBA" id="ARBA00038414"/>
    </source>
</evidence>
<dbReference type="Gene3D" id="1.10.4160.10">
    <property type="entry name" value="Hydantoin permease"/>
    <property type="match status" value="2"/>
</dbReference>
<evidence type="ECO:0000313" key="8">
    <source>
        <dbReference type="EMBL" id="WFD28134.1"/>
    </source>
</evidence>
<keyword evidence="5 7" id="KW-0472">Membrane</keyword>
<name>A0AAF0J3P8_9BASI</name>
<dbReference type="InterPro" id="IPR001248">
    <property type="entry name" value="Pur-cyt_permease"/>
</dbReference>
<feature type="transmembrane region" description="Helical" evidence="7">
    <location>
        <begin position="212"/>
        <end position="234"/>
    </location>
</feature>
<dbReference type="Gene3D" id="3.40.50.12500">
    <property type="match status" value="1"/>
</dbReference>
<feature type="transmembrane region" description="Helical" evidence="7">
    <location>
        <begin position="185"/>
        <end position="206"/>
    </location>
</feature>
<feature type="transmembrane region" description="Helical" evidence="7">
    <location>
        <begin position="378"/>
        <end position="399"/>
    </location>
</feature>
<evidence type="ECO:0008006" key="10">
    <source>
        <dbReference type="Google" id="ProtNLM"/>
    </source>
</evidence>
<reference evidence="8" key="1">
    <citation type="submission" date="2023-03" db="EMBL/GenBank/DDBJ databases">
        <title>Mating type loci evolution in Malassezia.</title>
        <authorList>
            <person name="Coelho M.A."/>
        </authorList>
    </citation>
    <scope>NUCLEOTIDE SEQUENCE</scope>
    <source>
        <strain evidence="8">CBS 9557</strain>
    </source>
</reference>
<proteinExistence type="inferred from homology"/>
<gene>
    <name evidence="8" type="ORF">MNAN1_003140</name>
</gene>
<feature type="transmembrane region" description="Helical" evidence="7">
    <location>
        <begin position="570"/>
        <end position="592"/>
    </location>
</feature>
<keyword evidence="4 7" id="KW-1133">Transmembrane helix</keyword>
<dbReference type="PANTHER" id="PTHR30618:SF2">
    <property type="entry name" value="ALLANTOIN PERMEASE-RELATED"/>
    <property type="match status" value="1"/>
</dbReference>
<dbReference type="Pfam" id="PF02133">
    <property type="entry name" value="Transp_cyt_pur"/>
    <property type="match status" value="2"/>
</dbReference>
<feature type="transmembrane region" description="Helical" evidence="7">
    <location>
        <begin position="336"/>
        <end position="357"/>
    </location>
</feature>
<dbReference type="EMBL" id="CP119896">
    <property type="protein sequence ID" value="WFD28134.1"/>
    <property type="molecule type" value="Genomic_DNA"/>
</dbReference>
<sequence>MRQAIPPHADYDLDYFTASPASAPMSIEGMYDSVVSAAACLVELEPCLEKYDGFVVACFSAHPLCHVLREKTTAPVMSILSAPLLLASTLGGKVSILTTSPRWVPLLEHDVQSLGLSSLCHRIASSGLRVLELESLPREQVLETLGRIAREDLVERDGSDVILFLANEDLLPVEEKKRTWDHMSFVAFWVADCFNLNTFTIASSMVTSALTWWQAFICVIIGYCLVGPLLVLNARPGAVHNIPFPAVNRTTFGLFGSLWPVINRAGMACIWWGVQAWLGGECVYVVLCAIWPSTPQIRNIMSPASETTSAVVLGFCIYWILSLTTIWVPIHQLRWLFYVKAIIGPIVGLALFGWSLGRVSGNMGPVFSAPAKASGSKLAWKMIAAISSTFNNMFTLIVNSPDFASRAKRPADGTHVTRAGVAIIGLGFVYVQLLMNVAANSISAGCDLTALFPGYINIRRGGYMAAIVGICMNPWRLFTSDSTFTTYLGAYGVLLSCIAGPMIADYWVVRRGHYRISDLYSLSKSGWYWYTWGVNWRAYVAYLSGFALNAPGFNHTINENIPVTEGMVRVYQLSWITGTGVSALVYILCCYLSPPPGMSRYFEEVDKSEFHHEFIGDPVKPSLQGGDEERFPVDDKPVIDEAWGFHGYIDSRR</sequence>
<evidence type="ECO:0000256" key="7">
    <source>
        <dbReference type="SAM" id="Phobius"/>
    </source>
</evidence>
<feature type="transmembrane region" description="Helical" evidence="7">
    <location>
        <begin position="274"/>
        <end position="291"/>
    </location>
</feature>
<evidence type="ECO:0000256" key="1">
    <source>
        <dbReference type="ARBA" id="ARBA00004141"/>
    </source>
</evidence>
<dbReference type="InterPro" id="IPR015942">
    <property type="entry name" value="Asp/Glu/hydantoin_racemase"/>
</dbReference>
<evidence type="ECO:0000313" key="9">
    <source>
        <dbReference type="Proteomes" id="UP001213623"/>
    </source>
</evidence>